<keyword evidence="1" id="KW-0472">Membrane</keyword>
<organism evidence="2 3">
    <name type="scientific">Ridgeia piscesae</name>
    <name type="common">Tubeworm</name>
    <dbReference type="NCBI Taxonomy" id="27915"/>
    <lineage>
        <taxon>Eukaryota</taxon>
        <taxon>Metazoa</taxon>
        <taxon>Spiralia</taxon>
        <taxon>Lophotrochozoa</taxon>
        <taxon>Annelida</taxon>
        <taxon>Polychaeta</taxon>
        <taxon>Sedentaria</taxon>
        <taxon>Canalipalpata</taxon>
        <taxon>Sabellida</taxon>
        <taxon>Siboglinidae</taxon>
        <taxon>Ridgeia</taxon>
    </lineage>
</organism>
<comment type="caution">
    <text evidence="2">The sequence shown here is derived from an EMBL/GenBank/DDBJ whole genome shotgun (WGS) entry which is preliminary data.</text>
</comment>
<dbReference type="AlphaFoldDB" id="A0AAD9NWC8"/>
<accession>A0AAD9NWC8</accession>
<dbReference type="PANTHER" id="PTHR33604:SF3">
    <property type="entry name" value="OSJNBA0004B13.7 PROTEIN"/>
    <property type="match status" value="1"/>
</dbReference>
<keyword evidence="1" id="KW-1133">Transmembrane helix</keyword>
<keyword evidence="1" id="KW-0812">Transmembrane</keyword>
<protein>
    <submittedName>
        <fullName evidence="2">Uncharacterized protein</fullName>
    </submittedName>
</protein>
<evidence type="ECO:0000313" key="3">
    <source>
        <dbReference type="Proteomes" id="UP001209878"/>
    </source>
</evidence>
<dbReference type="InterPro" id="IPR029044">
    <property type="entry name" value="Nucleotide-diphossugar_trans"/>
</dbReference>
<dbReference type="Proteomes" id="UP001209878">
    <property type="component" value="Unassembled WGS sequence"/>
</dbReference>
<dbReference type="Gene3D" id="3.90.550.10">
    <property type="entry name" value="Spore Coat Polysaccharide Biosynthesis Protein SpsA, Chain A"/>
    <property type="match status" value="1"/>
</dbReference>
<evidence type="ECO:0000313" key="2">
    <source>
        <dbReference type="EMBL" id="KAK2183144.1"/>
    </source>
</evidence>
<feature type="transmembrane region" description="Helical" evidence="1">
    <location>
        <begin position="12"/>
        <end position="32"/>
    </location>
</feature>
<dbReference type="PANTHER" id="PTHR33604">
    <property type="entry name" value="OSJNBA0004B13.7 PROTEIN"/>
    <property type="match status" value="1"/>
</dbReference>
<proteinExistence type="predicted"/>
<keyword evidence="3" id="KW-1185">Reference proteome</keyword>
<reference evidence="2" key="1">
    <citation type="journal article" date="2023" name="Mol. Biol. Evol.">
        <title>Third-Generation Sequencing Reveals the Adaptive Role of the Epigenome in Three Deep-Sea Polychaetes.</title>
        <authorList>
            <person name="Perez M."/>
            <person name="Aroh O."/>
            <person name="Sun Y."/>
            <person name="Lan Y."/>
            <person name="Juniper S.K."/>
            <person name="Young C.R."/>
            <person name="Angers B."/>
            <person name="Qian P.Y."/>
        </authorList>
    </citation>
    <scope>NUCLEOTIDE SEQUENCE</scope>
    <source>
        <strain evidence="2">R07B-5</strain>
    </source>
</reference>
<dbReference type="SUPFAM" id="SSF53448">
    <property type="entry name" value="Nucleotide-diphospho-sugar transferases"/>
    <property type="match status" value="1"/>
</dbReference>
<sequence length="370" mass="43001">MRLSKTVTIKLSTLLYAGIIIVIVADVFIHLVDITDTKKKTDKTPIMSTVHRRDRRHDKATIVCIPGVPCEYTDSVDFRIVLMTFRRATALLKTLQALNELEMGGDTAALEIWIDRDKNNHVDPATLKAAKDFKWSLGHKRVHVQQRHVGIYGQWIDTWRPKGDPNELVLLLEDDITLSPYAYKWLKAARNQFSSRKDILGYTLQSQLINRAIGKGPVFGPSTNPFFLYRLMGSHGFVPKPSVWRQFQDWFHEKRRNRSFKPYVPGILMTKWYRKFEKKGTQDSMWTMWFIYFTNKANLYCVYNNLPTQFHRDDVCLAVHRREAGLHFQGQGLNNSHLLLRTWNKAHVALAKNIAKIEFDGKITIEDVKK</sequence>
<dbReference type="EMBL" id="JAODUO010000322">
    <property type="protein sequence ID" value="KAK2183144.1"/>
    <property type="molecule type" value="Genomic_DNA"/>
</dbReference>
<name>A0AAD9NWC8_RIDPI</name>
<evidence type="ECO:0000256" key="1">
    <source>
        <dbReference type="SAM" id="Phobius"/>
    </source>
</evidence>
<gene>
    <name evidence="2" type="ORF">NP493_318g04053</name>
</gene>